<dbReference type="InterPro" id="IPR014755">
    <property type="entry name" value="Cu-Rt/internalin_Ig-like"/>
</dbReference>
<keyword evidence="8" id="KW-1185">Reference proteome</keyword>
<feature type="domain" description="CopC" evidence="6">
    <location>
        <begin position="19"/>
        <end position="131"/>
    </location>
</feature>
<evidence type="ECO:0000256" key="1">
    <source>
        <dbReference type="ARBA" id="ARBA00004196"/>
    </source>
</evidence>
<dbReference type="InterPro" id="IPR014756">
    <property type="entry name" value="Ig_E-set"/>
</dbReference>
<dbReference type="RefSeq" id="WP_088250320.1">
    <property type="nucleotide sequence ID" value="NZ_NHMK01000035.1"/>
</dbReference>
<evidence type="ECO:0000259" key="6">
    <source>
        <dbReference type="Pfam" id="PF04234"/>
    </source>
</evidence>
<keyword evidence="2" id="KW-0479">Metal-binding</keyword>
<dbReference type="GO" id="GO:0005507">
    <property type="term" value="F:copper ion binding"/>
    <property type="evidence" value="ECO:0007669"/>
    <property type="project" value="InterPro"/>
</dbReference>
<evidence type="ECO:0000256" key="3">
    <source>
        <dbReference type="ARBA" id="ARBA00022729"/>
    </source>
</evidence>
<evidence type="ECO:0000256" key="5">
    <source>
        <dbReference type="SAM" id="SignalP"/>
    </source>
</evidence>
<dbReference type="InterPro" id="IPR007348">
    <property type="entry name" value="CopC_dom"/>
</dbReference>
<evidence type="ECO:0000313" key="7">
    <source>
        <dbReference type="EMBL" id="OWL93466.1"/>
    </source>
</evidence>
<dbReference type="OrthoDB" id="2353937at2"/>
<evidence type="ECO:0000256" key="4">
    <source>
        <dbReference type="ARBA" id="ARBA00023008"/>
    </source>
</evidence>
<evidence type="ECO:0000256" key="2">
    <source>
        <dbReference type="ARBA" id="ARBA00022723"/>
    </source>
</evidence>
<reference evidence="7 8" key="1">
    <citation type="submission" date="2017-05" db="EMBL/GenBank/DDBJ databases">
        <title>De novo genome assembly of Deniococcus indicus strain DR1.</title>
        <authorList>
            <person name="Chauhan D."/>
            <person name="Yennamalli R.M."/>
            <person name="Priyadarshini R."/>
        </authorList>
    </citation>
    <scope>NUCLEOTIDE SEQUENCE [LARGE SCALE GENOMIC DNA]</scope>
    <source>
        <strain evidence="7 8">DR1</strain>
    </source>
</reference>
<dbReference type="SUPFAM" id="SSF81296">
    <property type="entry name" value="E set domains"/>
    <property type="match status" value="1"/>
</dbReference>
<keyword evidence="4" id="KW-0186">Copper</keyword>
<feature type="chain" id="PRO_5013281082" evidence="5">
    <location>
        <begin position="21"/>
        <end position="132"/>
    </location>
</feature>
<evidence type="ECO:0000313" key="8">
    <source>
        <dbReference type="Proteomes" id="UP000197208"/>
    </source>
</evidence>
<dbReference type="Pfam" id="PF04234">
    <property type="entry name" value="CopC"/>
    <property type="match status" value="1"/>
</dbReference>
<dbReference type="Gene3D" id="2.60.40.1220">
    <property type="match status" value="1"/>
</dbReference>
<name>A0A246BE26_9DEIO</name>
<accession>A0A246BE26</accession>
<gene>
    <name evidence="7" type="ORF">CBQ26_19745</name>
</gene>
<dbReference type="GO" id="GO:0005886">
    <property type="term" value="C:plasma membrane"/>
    <property type="evidence" value="ECO:0007669"/>
    <property type="project" value="TreeGrafter"/>
</dbReference>
<feature type="signal peptide" evidence="5">
    <location>
        <begin position="1"/>
        <end position="20"/>
    </location>
</feature>
<dbReference type="PANTHER" id="PTHR34820">
    <property type="entry name" value="INNER MEMBRANE PROTEIN YEBZ"/>
    <property type="match status" value="1"/>
</dbReference>
<protein>
    <submittedName>
        <fullName evidence="7">Copper resistance protein CopC</fullName>
    </submittedName>
</protein>
<dbReference type="Proteomes" id="UP000197208">
    <property type="component" value="Unassembled WGS sequence"/>
</dbReference>
<dbReference type="AlphaFoldDB" id="A0A246BE26"/>
<dbReference type="GO" id="GO:0006825">
    <property type="term" value="P:copper ion transport"/>
    <property type="evidence" value="ECO:0007669"/>
    <property type="project" value="InterPro"/>
</dbReference>
<organism evidence="7 8">
    <name type="scientific">Deinococcus indicus</name>
    <dbReference type="NCBI Taxonomy" id="223556"/>
    <lineage>
        <taxon>Bacteria</taxon>
        <taxon>Thermotogati</taxon>
        <taxon>Deinococcota</taxon>
        <taxon>Deinococci</taxon>
        <taxon>Deinococcales</taxon>
        <taxon>Deinococcaceae</taxon>
        <taxon>Deinococcus</taxon>
    </lineage>
</organism>
<dbReference type="GO" id="GO:0046688">
    <property type="term" value="P:response to copper ion"/>
    <property type="evidence" value="ECO:0007669"/>
    <property type="project" value="InterPro"/>
</dbReference>
<keyword evidence="3 5" id="KW-0732">Signal</keyword>
<dbReference type="InterPro" id="IPR032694">
    <property type="entry name" value="CopC/D"/>
</dbReference>
<comment type="caution">
    <text evidence="7">The sequence shown here is derived from an EMBL/GenBank/DDBJ whole genome shotgun (WGS) entry which is preliminary data.</text>
</comment>
<sequence>MNRFLSLLTTLAVSTALAHTAVSSITPALNAVVAAPSAVQLKFSEPVELRFSTFRVMAVPAGQTVKAAAKLALAEKADSDRLASLPLTATTMAAQLNIPLNAGLRSGQYVIAWKILSEDGYPVAEQSTFRVK</sequence>
<dbReference type="GO" id="GO:0030313">
    <property type="term" value="C:cell envelope"/>
    <property type="evidence" value="ECO:0007669"/>
    <property type="project" value="UniProtKB-SubCell"/>
</dbReference>
<dbReference type="EMBL" id="NHMK01000035">
    <property type="protein sequence ID" value="OWL93466.1"/>
    <property type="molecule type" value="Genomic_DNA"/>
</dbReference>
<proteinExistence type="predicted"/>
<comment type="subcellular location">
    <subcellularLocation>
        <location evidence="1">Cell envelope</location>
    </subcellularLocation>
</comment>
<dbReference type="PANTHER" id="PTHR34820:SF4">
    <property type="entry name" value="INNER MEMBRANE PROTEIN YEBZ"/>
    <property type="match status" value="1"/>
</dbReference>
<dbReference type="GO" id="GO:0042597">
    <property type="term" value="C:periplasmic space"/>
    <property type="evidence" value="ECO:0007669"/>
    <property type="project" value="InterPro"/>
</dbReference>